<dbReference type="Pfam" id="PF13432">
    <property type="entry name" value="TPR_16"/>
    <property type="match status" value="2"/>
</dbReference>
<dbReference type="InterPro" id="IPR019734">
    <property type="entry name" value="TPR_rpt"/>
</dbReference>
<feature type="transmembrane region" description="Helical" evidence="4">
    <location>
        <begin position="402"/>
        <end position="426"/>
    </location>
</feature>
<sequence length="435" mass="47799">MNDETLQRANLLMQHNRFDLAIEAYRQVLADSPEHAVAHASLGWCLTKCGRLDAGESHILQAVQLSPDKDYVHQIHGLHLIQRQHYAEAEAAIARALEIQPEYAPYYALLASTLSSQGKFAAAVAAAQQGISLSPSNVPCVIEKLLAQIDLNDFPAVEETIQLALRLAPESSVPHAAQGYVLLNQKEFASAADAFREALRLEPQMLWARNGLAQCLKERFPWYAKAAGFRLLTLSKHALRWYVMFAAIAIYGLVRYALAAPPKPAYFLELPLLIFFTTVFLTFSIEPLAVWLLAFDREGKHLLLPQQIRFASAVVGLLSLAILFWIAGFVAFLGQISYDAWPLYMMAFSVASPIPPLSKAFECEFGGASDSIWSVIGIAVVAGLICFSLAAWSLLGSFPLDANYYTCLGLVIVNMATLGASVLMPLTRFPQGKAK</sequence>
<accession>A0A9X1MN49</accession>
<dbReference type="InterPro" id="IPR011990">
    <property type="entry name" value="TPR-like_helical_dom_sf"/>
</dbReference>
<feature type="transmembrane region" description="Helical" evidence="4">
    <location>
        <begin position="270"/>
        <end position="293"/>
    </location>
</feature>
<keyword evidence="2 3" id="KW-0802">TPR repeat</keyword>
<feature type="repeat" description="TPR" evidence="3">
    <location>
        <begin position="172"/>
        <end position="205"/>
    </location>
</feature>
<dbReference type="Gene3D" id="1.25.40.10">
    <property type="entry name" value="Tetratricopeptide repeat domain"/>
    <property type="match status" value="1"/>
</dbReference>
<dbReference type="PROSITE" id="PS50005">
    <property type="entry name" value="TPR"/>
    <property type="match status" value="1"/>
</dbReference>
<reference evidence="5" key="1">
    <citation type="submission" date="2021-11" db="EMBL/GenBank/DDBJ databases">
        <title>Genome sequence.</title>
        <authorList>
            <person name="Sun Q."/>
        </authorList>
    </citation>
    <scope>NUCLEOTIDE SEQUENCE</scope>
    <source>
        <strain evidence="5">JC732</strain>
    </source>
</reference>
<keyword evidence="1" id="KW-0677">Repeat</keyword>
<comment type="caution">
    <text evidence="5">The sequence shown here is derived from an EMBL/GenBank/DDBJ whole genome shotgun (WGS) entry which is preliminary data.</text>
</comment>
<evidence type="ECO:0000256" key="3">
    <source>
        <dbReference type="PROSITE-ProRule" id="PRU00339"/>
    </source>
</evidence>
<dbReference type="InterPro" id="IPR051685">
    <property type="entry name" value="Ycf3/AcsC/BcsC/TPR_MFPF"/>
</dbReference>
<feature type="transmembrane region" description="Helical" evidence="4">
    <location>
        <begin position="373"/>
        <end position="396"/>
    </location>
</feature>
<gene>
    <name evidence="5" type="ORF">LOC68_14555</name>
</gene>
<keyword evidence="4" id="KW-1133">Transmembrane helix</keyword>
<evidence type="ECO:0000256" key="2">
    <source>
        <dbReference type="ARBA" id="ARBA00022803"/>
    </source>
</evidence>
<keyword evidence="6" id="KW-1185">Reference proteome</keyword>
<dbReference type="SUPFAM" id="SSF48452">
    <property type="entry name" value="TPR-like"/>
    <property type="match status" value="1"/>
</dbReference>
<evidence type="ECO:0000256" key="4">
    <source>
        <dbReference type="SAM" id="Phobius"/>
    </source>
</evidence>
<proteinExistence type="predicted"/>
<dbReference type="PANTHER" id="PTHR44943:SF8">
    <property type="entry name" value="TPR REPEAT-CONTAINING PROTEIN MJ0263"/>
    <property type="match status" value="1"/>
</dbReference>
<evidence type="ECO:0000313" key="5">
    <source>
        <dbReference type="EMBL" id="MCC9629611.1"/>
    </source>
</evidence>
<feature type="transmembrane region" description="Helical" evidence="4">
    <location>
        <begin position="239"/>
        <end position="258"/>
    </location>
</feature>
<dbReference type="RefSeq" id="WP_230220033.1">
    <property type="nucleotide sequence ID" value="NZ_JAJKFT010000010.1"/>
</dbReference>
<dbReference type="PANTHER" id="PTHR44943">
    <property type="entry name" value="CELLULOSE SYNTHASE OPERON PROTEIN C"/>
    <property type="match status" value="1"/>
</dbReference>
<feature type="transmembrane region" description="Helical" evidence="4">
    <location>
        <begin position="314"/>
        <end position="335"/>
    </location>
</feature>
<dbReference type="Proteomes" id="UP001139103">
    <property type="component" value="Unassembled WGS sequence"/>
</dbReference>
<organism evidence="5 6">
    <name type="scientific">Blastopirellula sediminis</name>
    <dbReference type="NCBI Taxonomy" id="2894196"/>
    <lineage>
        <taxon>Bacteria</taxon>
        <taxon>Pseudomonadati</taxon>
        <taxon>Planctomycetota</taxon>
        <taxon>Planctomycetia</taxon>
        <taxon>Pirellulales</taxon>
        <taxon>Pirellulaceae</taxon>
        <taxon>Blastopirellula</taxon>
    </lineage>
</organism>
<dbReference type="EMBL" id="JAJKFT010000010">
    <property type="protein sequence ID" value="MCC9629611.1"/>
    <property type="molecule type" value="Genomic_DNA"/>
</dbReference>
<keyword evidence="4" id="KW-0812">Transmembrane</keyword>
<dbReference type="AlphaFoldDB" id="A0A9X1MN49"/>
<name>A0A9X1MN49_9BACT</name>
<protein>
    <submittedName>
        <fullName evidence="5">Tetratricopeptide repeat protein</fullName>
    </submittedName>
</protein>
<evidence type="ECO:0000256" key="1">
    <source>
        <dbReference type="ARBA" id="ARBA00022737"/>
    </source>
</evidence>
<dbReference type="SMART" id="SM00028">
    <property type="entry name" value="TPR"/>
    <property type="match status" value="5"/>
</dbReference>
<keyword evidence="4" id="KW-0472">Membrane</keyword>
<evidence type="ECO:0000313" key="6">
    <source>
        <dbReference type="Proteomes" id="UP001139103"/>
    </source>
</evidence>